<sequence length="240" mass="26660">MAGHSKWSNIKHRKGAQDAKRGKIFQKLSKEISVAAQRGPDVDSNPALRLAVSKAKSASMPKTNIEKAIAKGSGSQKDGETFIETMYAGTVSKGVQILVICLTDNLNRLTSNIKSYFNRANGNLGKQNAVPFVFDQKGLIEIDRKLIDQEKIEAYAIEAGAEDIQVEDEYYSITTAPSDFLDVLDSIKQSNGFEEFLSAEISYIPNTYVELDEEDNEKVLNFIEKLEDDDDIQTVYHNLG</sequence>
<evidence type="ECO:0000259" key="8">
    <source>
        <dbReference type="Pfam" id="PF01709"/>
    </source>
</evidence>
<evidence type="ECO:0000256" key="7">
    <source>
        <dbReference type="SAM" id="MobiDB-lite"/>
    </source>
</evidence>
<dbReference type="InterPro" id="IPR048300">
    <property type="entry name" value="TACO1_YebC-like_2nd/3rd_dom"/>
</dbReference>
<evidence type="ECO:0000313" key="11">
    <source>
        <dbReference type="Proteomes" id="UP000295518"/>
    </source>
</evidence>
<dbReference type="EMBL" id="SNWN01000013">
    <property type="protein sequence ID" value="TDO19840.1"/>
    <property type="molecule type" value="Genomic_DNA"/>
</dbReference>
<dbReference type="SUPFAM" id="SSF75625">
    <property type="entry name" value="YebC-like"/>
    <property type="match status" value="1"/>
</dbReference>
<evidence type="ECO:0000256" key="5">
    <source>
        <dbReference type="ARBA" id="ARBA00023163"/>
    </source>
</evidence>
<feature type="region of interest" description="Disordered" evidence="7">
    <location>
        <begin position="1"/>
        <end position="22"/>
    </location>
</feature>
<evidence type="ECO:0000256" key="3">
    <source>
        <dbReference type="ARBA" id="ARBA00023015"/>
    </source>
</evidence>
<evidence type="ECO:0000256" key="4">
    <source>
        <dbReference type="ARBA" id="ARBA00023125"/>
    </source>
</evidence>
<reference evidence="10 11" key="1">
    <citation type="submission" date="2019-03" db="EMBL/GenBank/DDBJ databases">
        <title>Genomic Encyclopedia of Archaeal and Bacterial Type Strains, Phase II (KMG-II): from individual species to whole genera.</title>
        <authorList>
            <person name="Goeker M."/>
        </authorList>
    </citation>
    <scope>NUCLEOTIDE SEQUENCE [LARGE SCALE GENOMIC DNA]</scope>
    <source>
        <strain evidence="10 11">ATCC 700618</strain>
    </source>
</reference>
<dbReference type="GO" id="GO:0005829">
    <property type="term" value="C:cytosol"/>
    <property type="evidence" value="ECO:0007669"/>
    <property type="project" value="TreeGrafter"/>
</dbReference>
<dbReference type="PANTHER" id="PTHR12532:SF6">
    <property type="entry name" value="TRANSCRIPTIONAL REGULATORY PROTEIN YEBC-RELATED"/>
    <property type="match status" value="1"/>
</dbReference>
<dbReference type="InterPro" id="IPR029072">
    <property type="entry name" value="YebC-like"/>
</dbReference>
<dbReference type="NCBIfam" id="TIGR01033">
    <property type="entry name" value="YebC/PmpR family DNA-binding transcriptional regulator"/>
    <property type="match status" value="1"/>
</dbReference>
<dbReference type="AlphaFoldDB" id="A0A4R6IC70"/>
<dbReference type="InterPro" id="IPR026564">
    <property type="entry name" value="Transcrip_reg_TACO1-like_dom3"/>
</dbReference>
<dbReference type="InterPro" id="IPR002876">
    <property type="entry name" value="Transcrip_reg_TACO1-like"/>
</dbReference>
<evidence type="ECO:0000256" key="6">
    <source>
        <dbReference type="HAMAP-Rule" id="MF_00693"/>
    </source>
</evidence>
<feature type="domain" description="TACO1/YebC-like N-terminal" evidence="9">
    <location>
        <begin position="5"/>
        <end position="74"/>
    </location>
</feature>
<evidence type="ECO:0000259" key="9">
    <source>
        <dbReference type="Pfam" id="PF20772"/>
    </source>
</evidence>
<gene>
    <name evidence="10" type="ORF">EI74_0645</name>
</gene>
<name>A0A4R6IC70_9MOLU</name>
<dbReference type="InterPro" id="IPR049083">
    <property type="entry name" value="TACO1_YebC_N"/>
</dbReference>
<evidence type="ECO:0000256" key="1">
    <source>
        <dbReference type="ARBA" id="ARBA00008724"/>
    </source>
</evidence>
<keyword evidence="5 6" id="KW-0804">Transcription</keyword>
<comment type="caution">
    <text evidence="10">The sequence shown here is derived from an EMBL/GenBank/DDBJ whole genome shotgun (WGS) entry which is preliminary data.</text>
</comment>
<dbReference type="GO" id="GO:0006355">
    <property type="term" value="P:regulation of DNA-templated transcription"/>
    <property type="evidence" value="ECO:0007669"/>
    <property type="project" value="UniProtKB-UniRule"/>
</dbReference>
<dbReference type="PANTHER" id="PTHR12532">
    <property type="entry name" value="TRANSLATIONAL ACTIVATOR OF CYTOCHROME C OXIDASE 1"/>
    <property type="match status" value="1"/>
</dbReference>
<keyword evidence="4 6" id="KW-0238">DNA-binding</keyword>
<proteinExistence type="inferred from homology"/>
<keyword evidence="3 6" id="KW-0805">Transcription regulation</keyword>
<dbReference type="Gene3D" id="1.10.10.200">
    <property type="match status" value="1"/>
</dbReference>
<evidence type="ECO:0000256" key="2">
    <source>
        <dbReference type="ARBA" id="ARBA00022490"/>
    </source>
</evidence>
<dbReference type="NCBIfam" id="NF001030">
    <property type="entry name" value="PRK00110.1"/>
    <property type="match status" value="1"/>
</dbReference>
<dbReference type="FunFam" id="1.10.10.200:FF:000002">
    <property type="entry name" value="Probable transcriptional regulatory protein CLM62_37755"/>
    <property type="match status" value="1"/>
</dbReference>
<dbReference type="NCBIfam" id="NF009044">
    <property type="entry name" value="PRK12378.1"/>
    <property type="match status" value="1"/>
</dbReference>
<accession>A0A4R6IC70</accession>
<dbReference type="Proteomes" id="UP000295518">
    <property type="component" value="Unassembled WGS sequence"/>
</dbReference>
<feature type="domain" description="TACO1/YebC-like second and third" evidence="8">
    <location>
        <begin position="84"/>
        <end position="239"/>
    </location>
</feature>
<keyword evidence="2 6" id="KW-0963">Cytoplasm</keyword>
<dbReference type="GO" id="GO:0003677">
    <property type="term" value="F:DNA binding"/>
    <property type="evidence" value="ECO:0007669"/>
    <property type="project" value="UniProtKB-UniRule"/>
</dbReference>
<dbReference type="Gene3D" id="3.30.70.980">
    <property type="match status" value="2"/>
</dbReference>
<protein>
    <recommendedName>
        <fullName evidence="6">Probable transcriptional regulatory protein EI74_0645</fullName>
    </recommendedName>
</protein>
<comment type="similarity">
    <text evidence="1 6">Belongs to the TACO1 family.</text>
</comment>
<dbReference type="Pfam" id="PF01709">
    <property type="entry name" value="Transcrip_reg"/>
    <property type="match status" value="1"/>
</dbReference>
<dbReference type="OrthoDB" id="9781053at2"/>
<organism evidence="10 11">
    <name type="scientific">Mycoplasma testudineum</name>
    <dbReference type="NCBI Taxonomy" id="244584"/>
    <lineage>
        <taxon>Bacteria</taxon>
        <taxon>Bacillati</taxon>
        <taxon>Mycoplasmatota</taxon>
        <taxon>Mollicutes</taxon>
        <taxon>Mycoplasmataceae</taxon>
        <taxon>Mycoplasma</taxon>
    </lineage>
</organism>
<dbReference type="HAMAP" id="MF_00693">
    <property type="entry name" value="Transcrip_reg_TACO1"/>
    <property type="match status" value="1"/>
</dbReference>
<evidence type="ECO:0000313" key="10">
    <source>
        <dbReference type="EMBL" id="TDO19840.1"/>
    </source>
</evidence>
<comment type="subcellular location">
    <subcellularLocation>
        <location evidence="6">Cytoplasm</location>
    </subcellularLocation>
</comment>
<keyword evidence="11" id="KW-1185">Reference proteome</keyword>
<dbReference type="InterPro" id="IPR017856">
    <property type="entry name" value="Integrase-like_N"/>
</dbReference>
<dbReference type="RefSeq" id="WP_094254800.1">
    <property type="nucleotide sequence ID" value="NZ_NNCE01000005.1"/>
</dbReference>
<dbReference type="Pfam" id="PF20772">
    <property type="entry name" value="TACO1_YebC_N"/>
    <property type="match status" value="1"/>
</dbReference>